<gene>
    <name evidence="2" type="ORF">LG34_07505</name>
</gene>
<evidence type="ECO:0000313" key="2">
    <source>
        <dbReference type="EMBL" id="PWE86854.1"/>
    </source>
</evidence>
<dbReference type="PANTHER" id="PTHR41373">
    <property type="entry name" value="DUF2156 DOMAIN-CONTAINING PROTEIN"/>
    <property type="match status" value="1"/>
</dbReference>
<dbReference type="OrthoDB" id="9765580at2"/>
<proteinExistence type="predicted"/>
<organism evidence="2 3">
    <name type="scientific">Eubacterium ramulus</name>
    <dbReference type="NCBI Taxonomy" id="39490"/>
    <lineage>
        <taxon>Bacteria</taxon>
        <taxon>Bacillati</taxon>
        <taxon>Bacillota</taxon>
        <taxon>Clostridia</taxon>
        <taxon>Eubacteriales</taxon>
        <taxon>Eubacteriaceae</taxon>
        <taxon>Eubacterium</taxon>
    </lineage>
</organism>
<dbReference type="InterPro" id="IPR024320">
    <property type="entry name" value="LPG_synthase_C"/>
</dbReference>
<feature type="domain" description="Phosphatidylglycerol lysyltransferase C-terminal" evidence="1">
    <location>
        <begin position="26"/>
        <end position="289"/>
    </location>
</feature>
<evidence type="ECO:0000259" key="1">
    <source>
        <dbReference type="Pfam" id="PF09924"/>
    </source>
</evidence>
<dbReference type="SUPFAM" id="SSF55729">
    <property type="entry name" value="Acyl-CoA N-acyltransferases (Nat)"/>
    <property type="match status" value="2"/>
</dbReference>
<dbReference type="AlphaFoldDB" id="A0A2V1JSV7"/>
<comment type="caution">
    <text evidence="2">The sequence shown here is derived from an EMBL/GenBank/DDBJ whole genome shotgun (WGS) entry which is preliminary data.</text>
</comment>
<evidence type="ECO:0000313" key="3">
    <source>
        <dbReference type="Proteomes" id="UP000245288"/>
    </source>
</evidence>
<reference evidence="2 3" key="1">
    <citation type="submission" date="2014-09" db="EMBL/GenBank/DDBJ databases">
        <title>Butyrate-producing bacteria isolated from human gut.</title>
        <authorList>
            <person name="Zhang Q."/>
            <person name="Zhao L."/>
        </authorList>
    </citation>
    <scope>NUCLEOTIDE SEQUENCE [LARGE SCALE GENOMIC DNA]</scope>
    <source>
        <strain evidence="2 3">21</strain>
    </source>
</reference>
<dbReference type="InterPro" id="IPR016732">
    <property type="entry name" value="UCP018688"/>
</dbReference>
<dbReference type="Pfam" id="PF09924">
    <property type="entry name" value="LPG_synthase_C"/>
    <property type="match status" value="1"/>
</dbReference>
<dbReference type="PIRSF" id="PIRSF018688">
    <property type="entry name" value="UCP018688"/>
    <property type="match status" value="1"/>
</dbReference>
<dbReference type="PANTHER" id="PTHR41373:SF1">
    <property type="entry name" value="PHOSPHATIDYLGLYCEROL LYSYLTRANSFERASE C-TERMINAL DOMAIN-CONTAINING PROTEIN"/>
    <property type="match status" value="1"/>
</dbReference>
<accession>A0A2V1JSV7</accession>
<dbReference type="InterPro" id="IPR016181">
    <property type="entry name" value="Acyl_CoA_acyltransferase"/>
</dbReference>
<dbReference type="Gene3D" id="3.40.630.30">
    <property type="match status" value="1"/>
</dbReference>
<dbReference type="RefSeq" id="WP_109215497.1">
    <property type="nucleotide sequence ID" value="NZ_CAJLEE010000010.1"/>
</dbReference>
<keyword evidence="3" id="KW-1185">Reference proteome</keyword>
<protein>
    <recommendedName>
        <fullName evidence="1">Phosphatidylglycerol lysyltransferase C-terminal domain-containing protein</fullName>
    </recommendedName>
</protein>
<dbReference type="EMBL" id="JRFU01000081">
    <property type="protein sequence ID" value="PWE86854.1"/>
    <property type="molecule type" value="Genomic_DNA"/>
</dbReference>
<name>A0A2V1JSV7_EUBRA</name>
<sequence>MSRLEVKKVQLSDKTWMDAYLDEKQDKGCDMCFANIYLWGRKYKTGYAMVNDCLIFADLTDFNSVSMPLGEPEKVKQAILTLEEYFAEDGKPFALHLTTPKNVEQLEEWFPGKYQVEYERDLADYVYEREKLVALSGKKYHGKKNHVNKFKNLYPNWVYEPITDENVEDCFQMGLEWRRINDCEEDEEKLDELCVTFNALRLMKELHLTGGLLRLEPDGDVVAFAIGEELNKDMYVVHIEKAFADVPGAYPMINQQFAEHAAEGYQYVNREDDSGVEGLRRAKESYHPAFMGLKGYVTHLDNS</sequence>
<dbReference type="Proteomes" id="UP000245288">
    <property type="component" value="Unassembled WGS sequence"/>
</dbReference>